<dbReference type="AlphaFoldDB" id="A0A915J452"/>
<reference evidence="2" key="1">
    <citation type="submission" date="2022-11" db="UniProtKB">
        <authorList>
            <consortium name="WormBaseParasite"/>
        </authorList>
    </citation>
    <scope>IDENTIFICATION</scope>
</reference>
<keyword evidence="1" id="KW-1185">Reference proteome</keyword>
<organism evidence="1 2">
    <name type="scientific">Romanomermis culicivorax</name>
    <name type="common">Nematode worm</name>
    <dbReference type="NCBI Taxonomy" id="13658"/>
    <lineage>
        <taxon>Eukaryota</taxon>
        <taxon>Metazoa</taxon>
        <taxon>Ecdysozoa</taxon>
        <taxon>Nematoda</taxon>
        <taxon>Enoplea</taxon>
        <taxon>Dorylaimia</taxon>
        <taxon>Mermithida</taxon>
        <taxon>Mermithoidea</taxon>
        <taxon>Mermithidae</taxon>
        <taxon>Romanomermis</taxon>
    </lineage>
</organism>
<accession>A0A915J452</accession>
<sequence length="60" mass="6563">MIATIEKLSKFTSPAAIAVNKNAPIMHRSTVLRASKRARCTRRVFTKTRTGAVSAGHHQS</sequence>
<protein>
    <submittedName>
        <fullName evidence="2">Uncharacterized protein</fullName>
    </submittedName>
</protein>
<name>A0A915J452_ROMCU</name>
<dbReference type="WBParaSite" id="nRc.2.0.1.t21201-RA">
    <property type="protein sequence ID" value="nRc.2.0.1.t21201-RA"/>
    <property type="gene ID" value="nRc.2.0.1.g21201"/>
</dbReference>
<dbReference type="Proteomes" id="UP000887565">
    <property type="component" value="Unplaced"/>
</dbReference>
<proteinExistence type="predicted"/>
<evidence type="ECO:0000313" key="2">
    <source>
        <dbReference type="WBParaSite" id="nRc.2.0.1.t21201-RA"/>
    </source>
</evidence>
<evidence type="ECO:0000313" key="1">
    <source>
        <dbReference type="Proteomes" id="UP000887565"/>
    </source>
</evidence>